<dbReference type="EMBL" id="JANQDL010000019">
    <property type="protein sequence ID" value="MDH6062575.1"/>
    <property type="molecule type" value="Genomic_DNA"/>
</dbReference>
<accession>A0AA43GVU2</accession>
<keyword evidence="1" id="KW-1133">Transmembrane helix</keyword>
<dbReference type="Proteomes" id="UP001159370">
    <property type="component" value="Unassembled WGS sequence"/>
</dbReference>
<organism evidence="2 3">
    <name type="scientific">Umezakia ovalisporum FSS-62</name>
    <dbReference type="NCBI Taxonomy" id="2971776"/>
    <lineage>
        <taxon>Bacteria</taxon>
        <taxon>Bacillati</taxon>
        <taxon>Cyanobacteriota</taxon>
        <taxon>Cyanophyceae</taxon>
        <taxon>Nostocales</taxon>
        <taxon>Nodulariaceae</taxon>
        <taxon>Umezakia</taxon>
    </lineage>
</organism>
<dbReference type="InterPro" id="IPR011042">
    <property type="entry name" value="6-blade_b-propeller_TolB-like"/>
</dbReference>
<evidence type="ECO:0000313" key="3">
    <source>
        <dbReference type="Proteomes" id="UP001159370"/>
    </source>
</evidence>
<dbReference type="RefSeq" id="WP_280650780.1">
    <property type="nucleotide sequence ID" value="NZ_JANQDL010000019.1"/>
</dbReference>
<evidence type="ECO:0000313" key="2">
    <source>
        <dbReference type="EMBL" id="MDH6062575.1"/>
    </source>
</evidence>
<dbReference type="SUPFAM" id="SSF82171">
    <property type="entry name" value="DPP6 N-terminal domain-like"/>
    <property type="match status" value="1"/>
</dbReference>
<name>A0AA43GVU2_9CYAN</name>
<feature type="transmembrane region" description="Helical" evidence="1">
    <location>
        <begin position="12"/>
        <end position="31"/>
    </location>
</feature>
<gene>
    <name evidence="2" type="ORF">NWP23_01955</name>
</gene>
<reference evidence="2 3" key="1">
    <citation type="journal article" date="2023" name="J. Phycol.">
        <title>Chrysosporum ovalisporum is synonymous with the true-branching cyanobacterium Umezakia natans (Nostocales/Aphanizomenonaceae).</title>
        <authorList>
            <person name="McGregor G.B."/>
            <person name="Sendall B.C."/>
            <person name="Niiyama Y."/>
            <person name="Tuji A."/>
            <person name="Willis A."/>
        </authorList>
    </citation>
    <scope>NUCLEOTIDE SEQUENCE [LARGE SCALE GENOMIC DNA]</scope>
    <source>
        <strain evidence="2 3">FSS-62</strain>
    </source>
</reference>
<evidence type="ECO:0000256" key="1">
    <source>
        <dbReference type="SAM" id="Phobius"/>
    </source>
</evidence>
<sequence>MATSKTFIQPIDRVAMAMMLLLSLVIGFMIFQGDVVAPRVREFTWQNQQIGSEDISFTLNFSRPMNSKSVEENLRIEPPLAGKISWAGRRMVYTLLTPAPYGTNYELRLENAKDRFADKFSALSAKQRKNPVIKPFTGNFRSRDRVLLYIGADLENQGQLVLYNLTEEKKNVLTPKDLIVMDFKPFPDGEKILFSARSSNNPDLLSAQLYTVTTGISPDAETPAKPGGKVDLILDNKQYQNLKFDLSPDGKTIVVQRGNRKNPSDFGLWFMASTSKNRGRPEPQRLESQPGGDFIITPDSKAVAVAQGQGAAILPLQSDASKPLNFLPQFGLVQSFSKDGSQAAMVKFNTDYTRDLFLVTNQGVQKPLLKTTGSIINCQFDPASATLYCLLTQLISDQEYVEQPYLIAIDLNTAEQKPLLVLPIEQRNVQMSLAPDGLGLLFDQVIPQIDPVPLSANVLKTEDGEVIATSSLWLMPLLPIDDGTSSTIKPEKLPLVGFHPRWLP</sequence>
<dbReference type="GeneID" id="83683285"/>
<proteinExistence type="predicted"/>
<dbReference type="Gene3D" id="2.120.10.30">
    <property type="entry name" value="TolB, C-terminal domain"/>
    <property type="match status" value="1"/>
</dbReference>
<protein>
    <recommendedName>
        <fullName evidence="4">SbsA Ig-like domain-containing protein</fullName>
    </recommendedName>
</protein>
<comment type="caution">
    <text evidence="2">The sequence shown here is derived from an EMBL/GenBank/DDBJ whole genome shotgun (WGS) entry which is preliminary data.</text>
</comment>
<keyword evidence="1" id="KW-0812">Transmembrane</keyword>
<keyword evidence="1" id="KW-0472">Membrane</keyword>
<evidence type="ECO:0008006" key="4">
    <source>
        <dbReference type="Google" id="ProtNLM"/>
    </source>
</evidence>
<dbReference type="AlphaFoldDB" id="A0AA43GVU2"/>
<dbReference type="Gene3D" id="2.60.40.3710">
    <property type="match status" value="1"/>
</dbReference>